<dbReference type="AlphaFoldDB" id="U4LV43"/>
<dbReference type="SMART" id="SM00322">
    <property type="entry name" value="KH"/>
    <property type="match status" value="10"/>
</dbReference>
<proteinExistence type="predicted"/>
<sequence length="1269" mass="137302">MSDIANGTLPEENSTTVSPPVEAAPVRELTPAQLLQAQAEAAASAAAAINAKNTQKKASKLDVSSEDAFPTLGGAPTRTTAAATWGAGSTPNFTAAVQESNWTPSIATGQRQQIVVPFLKHEKRPVSELRGKSVADVLRDIARKTGTKIDAAHNNAQGSTNYLIYSGTQDDREAAKKELIRELKVKTVVKVPVPAVIRASIIGAKGAKINELQKKTFTNIKIPNAADDEQSAEFEDDVMVDVIIEGDAEGCAAAAELINQIVKERVIKVTRTISCCGSLYPFIQGANKANIEEWEKSVDRVIVPDYHTTTTPANVGFSAPSAPISVIGEKSAVEQVVAEIKEKIAALEAANYTPYKHSIIQPMRQLLLTRNNAQIIKEVFAETGCAVVVPPEQAPVVYIIGPAQQLPQAVAAITTKMKPHHSITLDIKNAYYVAPSMPAPAKGKKPAPPTPEQQAAILLAAKTAKAYAIDVARHMRKMGTLKALEKELGVDIIYPSDTTLYDLNLFCPLLIVGKTQEAVNAAKGRVVEIANKYRSSEGRVSHLYIEPLHFKHIHGKDGKGAKKLAAATSVELLFPEDAEDDQITLFYEGEATEAEEIAAAIGQAKEQVNELVKDQIEIVSKVLPITQELHEKVQGERGTIINALNPSSVHIQFGAPKARFGRPAPASAENAENTITLRGPPAGVSSTAAAILQFLKENKDKETADVVTEPYTYPAKFSGNLIGAKGANINKLRDDYGVEIKLSEGSGEITGVQVCVDAARRKLNAQVKEFEDKAVLHVKVPQQFHSVIIGPGGSTVRRLEERYDVRINFPKAAKEDGEAPKQAADEIVIKGSKKGAEEARKEIDELYKYEAENAHTATISVLAKSVGYMFKNASKDIKALRDESSARIIIPQEDKDADPESTVEIKIRGTKTDVAHAKAVLSKIAKTAEDTSVKTIVVDKKFHRALIGPGGNTLRDIVVKAGGPDDRQAQARLVRFPNQGSESNEITVQGSSGIVDKIIASIEHIVAEKENQVTEILPVVPEKHRKLIGREGATRRDLEAKFKVTIDIPRQRPGVPQTNPDIKITGVPSAVEECKAHIIEMIKEPDGELLEVPRRLHHAIADGGFFKQLQKDFKVTVDHNGIPRPSKPEDPKPSSAKDMPLITDDGSDETIFWEVVENTASGEEGTYPWVLRGKPEQIEQAKAEIQRAIENAEKQSFTGFLILPDPRKYRLVVGPGGSTVDKIRKETGCRITVPRNQIGGGEAIVLNGDKNGLEQAKDAILKVVAGNDK</sequence>
<dbReference type="eggNOG" id="KOG2208">
    <property type="taxonomic scope" value="Eukaryota"/>
</dbReference>
<feature type="domain" description="K Homology" evidence="5">
    <location>
        <begin position="930"/>
        <end position="1007"/>
    </location>
</feature>
<protein>
    <submittedName>
        <fullName evidence="6">Similar to KH domain-containing protein C550.14 acc. no. O59810</fullName>
    </submittedName>
</protein>
<feature type="region of interest" description="Disordered" evidence="4">
    <location>
        <begin position="1"/>
        <end position="24"/>
    </location>
</feature>
<dbReference type="EMBL" id="HF935728">
    <property type="protein sequence ID" value="CCX32201.1"/>
    <property type="molecule type" value="Genomic_DNA"/>
</dbReference>
<dbReference type="InterPro" id="IPR004088">
    <property type="entry name" value="KH_dom_type_1"/>
</dbReference>
<dbReference type="SUPFAM" id="SSF54791">
    <property type="entry name" value="Eukaryotic type KH-domain (KH-domain type I)"/>
    <property type="match status" value="7"/>
</dbReference>
<evidence type="ECO:0000259" key="5">
    <source>
        <dbReference type="SMART" id="SM00322"/>
    </source>
</evidence>
<keyword evidence="7" id="KW-1185">Reference proteome</keyword>
<feature type="domain" description="K Homology" evidence="5">
    <location>
        <begin position="772"/>
        <end position="848"/>
    </location>
</feature>
<feature type="domain" description="K Homology" evidence="5">
    <location>
        <begin position="705"/>
        <end position="768"/>
    </location>
</feature>
<dbReference type="GO" id="GO:0003723">
    <property type="term" value="F:RNA binding"/>
    <property type="evidence" value="ECO:0007669"/>
    <property type="project" value="UniProtKB-UniRule"/>
</dbReference>
<evidence type="ECO:0000256" key="2">
    <source>
        <dbReference type="ARBA" id="ARBA00022884"/>
    </source>
</evidence>
<gene>
    <name evidence="6" type="ORF">PCON_12522</name>
</gene>
<reference evidence="6 7" key="1">
    <citation type="journal article" date="2013" name="PLoS Genet.">
        <title>The genome and development-dependent transcriptomes of Pyronema confluens: a window into fungal evolution.</title>
        <authorList>
            <person name="Traeger S."/>
            <person name="Altegoer F."/>
            <person name="Freitag M."/>
            <person name="Gabaldon T."/>
            <person name="Kempken F."/>
            <person name="Kumar A."/>
            <person name="Marcet-Houben M."/>
            <person name="Poggeler S."/>
            <person name="Stajich J.E."/>
            <person name="Nowrousian M."/>
        </authorList>
    </citation>
    <scope>NUCLEOTIDE SEQUENCE [LARGE SCALE GENOMIC DNA]</scope>
    <source>
        <strain evidence="7">CBS 100304</strain>
        <tissue evidence="6">Vegetative mycelium</tissue>
    </source>
</reference>
<dbReference type="InterPro" id="IPR036612">
    <property type="entry name" value="KH_dom_type_1_sf"/>
</dbReference>
<dbReference type="OMA" id="DHAGQQV"/>
<keyword evidence="2 3" id="KW-0694">RNA-binding</keyword>
<organism evidence="6 7">
    <name type="scientific">Pyronema omphalodes (strain CBS 100304)</name>
    <name type="common">Pyronema confluens</name>
    <dbReference type="NCBI Taxonomy" id="1076935"/>
    <lineage>
        <taxon>Eukaryota</taxon>
        <taxon>Fungi</taxon>
        <taxon>Dikarya</taxon>
        <taxon>Ascomycota</taxon>
        <taxon>Pezizomycotina</taxon>
        <taxon>Pezizomycetes</taxon>
        <taxon>Pezizales</taxon>
        <taxon>Pyronemataceae</taxon>
        <taxon>Pyronema</taxon>
    </lineage>
</organism>
<dbReference type="STRING" id="1076935.U4LV43"/>
<dbReference type="PANTHER" id="PTHR10288">
    <property type="entry name" value="KH DOMAIN CONTAINING RNA BINDING PROTEIN"/>
    <property type="match status" value="1"/>
</dbReference>
<dbReference type="InterPro" id="IPR057778">
    <property type="entry name" value="KH_Vigilin_N"/>
</dbReference>
<feature type="domain" description="K Homology" evidence="5">
    <location>
        <begin position="1195"/>
        <end position="1265"/>
    </location>
</feature>
<feature type="domain" description="K Homology" evidence="5">
    <location>
        <begin position="185"/>
        <end position="263"/>
    </location>
</feature>
<feature type="region of interest" description="Disordered" evidence="4">
    <location>
        <begin position="1118"/>
        <end position="1139"/>
    </location>
</feature>
<evidence type="ECO:0000256" key="1">
    <source>
        <dbReference type="ARBA" id="ARBA00022737"/>
    </source>
</evidence>
<feature type="domain" description="K Homology" evidence="5">
    <location>
        <begin position="351"/>
        <end position="418"/>
    </location>
</feature>
<dbReference type="CDD" id="cd22450">
    <property type="entry name" value="KH-I_ScSCP160_rpt5"/>
    <property type="match status" value="1"/>
</dbReference>
<dbReference type="Gene3D" id="3.30.1370.10">
    <property type="entry name" value="K Homology domain, type 1"/>
    <property type="match status" value="8"/>
</dbReference>
<feature type="domain" description="K Homology" evidence="5">
    <location>
        <begin position="853"/>
        <end position="926"/>
    </location>
</feature>
<dbReference type="Proteomes" id="UP000018144">
    <property type="component" value="Unassembled WGS sequence"/>
</dbReference>
<feature type="domain" description="K Homology" evidence="5">
    <location>
        <begin position="617"/>
        <end position="696"/>
    </location>
</feature>
<dbReference type="OrthoDB" id="10027144at2759"/>
<evidence type="ECO:0000313" key="6">
    <source>
        <dbReference type="EMBL" id="CCX32201.1"/>
    </source>
</evidence>
<keyword evidence="1" id="KW-0677">Repeat</keyword>
<dbReference type="PROSITE" id="PS50084">
    <property type="entry name" value="KH_TYPE_1"/>
    <property type="match status" value="7"/>
</dbReference>
<evidence type="ECO:0000313" key="7">
    <source>
        <dbReference type="Proteomes" id="UP000018144"/>
    </source>
</evidence>
<name>U4LV43_PYROM</name>
<dbReference type="InterPro" id="IPR004087">
    <property type="entry name" value="KH_dom"/>
</dbReference>
<dbReference type="Pfam" id="PF00013">
    <property type="entry name" value="KH_1"/>
    <property type="match status" value="6"/>
</dbReference>
<evidence type="ECO:0000256" key="3">
    <source>
        <dbReference type="PROSITE-ProRule" id="PRU00117"/>
    </source>
</evidence>
<accession>U4LV43</accession>
<feature type="domain" description="K Homology" evidence="5">
    <location>
        <begin position="1011"/>
        <end position="1083"/>
    </location>
</feature>
<dbReference type="Pfam" id="PF24668">
    <property type="entry name" value="KH_Vigilin"/>
    <property type="match status" value="1"/>
</dbReference>
<feature type="domain" description="K Homology" evidence="5">
    <location>
        <begin position="537"/>
        <end position="606"/>
    </location>
</feature>
<evidence type="ECO:0000256" key="4">
    <source>
        <dbReference type="SAM" id="MobiDB-lite"/>
    </source>
</evidence>